<evidence type="ECO:0000313" key="1">
    <source>
        <dbReference type="EMBL" id="KAJ8679604.1"/>
    </source>
</evidence>
<dbReference type="Proteomes" id="UP001239111">
    <property type="component" value="Chromosome 2"/>
</dbReference>
<organism evidence="1 2">
    <name type="scientific">Eretmocerus hayati</name>
    <dbReference type="NCBI Taxonomy" id="131215"/>
    <lineage>
        <taxon>Eukaryota</taxon>
        <taxon>Metazoa</taxon>
        <taxon>Ecdysozoa</taxon>
        <taxon>Arthropoda</taxon>
        <taxon>Hexapoda</taxon>
        <taxon>Insecta</taxon>
        <taxon>Pterygota</taxon>
        <taxon>Neoptera</taxon>
        <taxon>Endopterygota</taxon>
        <taxon>Hymenoptera</taxon>
        <taxon>Apocrita</taxon>
        <taxon>Proctotrupomorpha</taxon>
        <taxon>Chalcidoidea</taxon>
        <taxon>Aphelinidae</taxon>
        <taxon>Aphelininae</taxon>
        <taxon>Eretmocerus</taxon>
    </lineage>
</organism>
<gene>
    <name evidence="1" type="ORF">QAD02_015391</name>
</gene>
<sequence>MQYHLGFVAVYSFLVALATFLAYEFILISYDGHNLYLIWIHIINYKILCILSKLTLSPPSHEVSVRAFFLGYTFGSGILIYVLMAESWRTFGIYAAVLSTFHLTEYLAIAFTNPAVLSVDSFVLNHSTAYTLAAVSSWVEFLIERFFFPQMKESLVVPLIGIAFCVLGDLLRKAAILTAKRNFNHIVQDEKASDHELVTHGVYSICRHPSYVGWFYWSVGTQLILQNPVCLILYTIVSWKFFHERIFIEEISLLRFFGTSYMKYQDRVGTGLPFISGCRNFRVD</sequence>
<accession>A0ACC2P8K2</accession>
<comment type="caution">
    <text evidence="1">The sequence shown here is derived from an EMBL/GenBank/DDBJ whole genome shotgun (WGS) entry which is preliminary data.</text>
</comment>
<proteinExistence type="predicted"/>
<evidence type="ECO:0000313" key="2">
    <source>
        <dbReference type="Proteomes" id="UP001239111"/>
    </source>
</evidence>
<protein>
    <submittedName>
        <fullName evidence="1">Uncharacterized protein</fullName>
    </submittedName>
</protein>
<reference evidence="1" key="1">
    <citation type="submission" date="2023-04" db="EMBL/GenBank/DDBJ databases">
        <title>A chromosome-level genome assembly of the parasitoid wasp Eretmocerus hayati.</title>
        <authorList>
            <person name="Zhong Y."/>
            <person name="Liu S."/>
            <person name="Liu Y."/>
        </authorList>
    </citation>
    <scope>NUCLEOTIDE SEQUENCE</scope>
    <source>
        <strain evidence="1">ZJU_SS_LIU_2023</strain>
    </source>
</reference>
<keyword evidence="2" id="KW-1185">Reference proteome</keyword>
<name>A0ACC2P8K2_9HYME</name>
<dbReference type="EMBL" id="CM056742">
    <property type="protein sequence ID" value="KAJ8679604.1"/>
    <property type="molecule type" value="Genomic_DNA"/>
</dbReference>